<accession>A0A4Y2GZ94</accession>
<evidence type="ECO:0000313" key="1">
    <source>
        <dbReference type="EMBL" id="GBM59392.1"/>
    </source>
</evidence>
<protein>
    <submittedName>
        <fullName evidence="1">Uncharacterized protein</fullName>
    </submittedName>
</protein>
<dbReference type="EMBL" id="BGPR01001678">
    <property type="protein sequence ID" value="GBM59392.1"/>
    <property type="molecule type" value="Genomic_DNA"/>
</dbReference>
<proteinExistence type="predicted"/>
<evidence type="ECO:0000313" key="2">
    <source>
        <dbReference type="Proteomes" id="UP000499080"/>
    </source>
</evidence>
<keyword evidence="2" id="KW-1185">Reference proteome</keyword>
<dbReference type="Proteomes" id="UP000499080">
    <property type="component" value="Unassembled WGS sequence"/>
</dbReference>
<name>A0A4Y2GZ94_ARAVE</name>
<comment type="caution">
    <text evidence="1">The sequence shown here is derived from an EMBL/GenBank/DDBJ whole genome shotgun (WGS) entry which is preliminary data.</text>
</comment>
<dbReference type="AlphaFoldDB" id="A0A4Y2GZ94"/>
<reference evidence="1 2" key="1">
    <citation type="journal article" date="2019" name="Sci. Rep.">
        <title>Orb-weaving spider Araneus ventricosus genome elucidates the spidroin gene catalogue.</title>
        <authorList>
            <person name="Kono N."/>
            <person name="Nakamura H."/>
            <person name="Ohtoshi R."/>
            <person name="Moran D.A.P."/>
            <person name="Shinohara A."/>
            <person name="Yoshida Y."/>
            <person name="Fujiwara M."/>
            <person name="Mori M."/>
            <person name="Tomita M."/>
            <person name="Arakawa K."/>
        </authorList>
    </citation>
    <scope>NUCLEOTIDE SEQUENCE [LARGE SCALE GENOMIC DNA]</scope>
</reference>
<organism evidence="1 2">
    <name type="scientific">Araneus ventricosus</name>
    <name type="common">Orbweaver spider</name>
    <name type="synonym">Epeira ventricosa</name>
    <dbReference type="NCBI Taxonomy" id="182803"/>
    <lineage>
        <taxon>Eukaryota</taxon>
        <taxon>Metazoa</taxon>
        <taxon>Ecdysozoa</taxon>
        <taxon>Arthropoda</taxon>
        <taxon>Chelicerata</taxon>
        <taxon>Arachnida</taxon>
        <taxon>Araneae</taxon>
        <taxon>Araneomorphae</taxon>
        <taxon>Entelegynae</taxon>
        <taxon>Araneoidea</taxon>
        <taxon>Araneidae</taxon>
        <taxon>Araneus</taxon>
    </lineage>
</organism>
<sequence>MQFLPSFQGLPKPTKNLNEYCGWTLNRRDTLFQWPKGLLDGCNILEKHLEMIGRSKELDWTEMSVQFLRAVVIAYASWFVIRPPAVRLVELRRQ</sequence>
<gene>
    <name evidence="1" type="ORF">AVEN_17424_1</name>
</gene>